<dbReference type="Proteomes" id="UP000076837">
    <property type="component" value="Unassembled WGS sequence"/>
</dbReference>
<keyword evidence="2" id="KW-1185">Reference proteome</keyword>
<proteinExistence type="predicted"/>
<evidence type="ECO:0000313" key="2">
    <source>
        <dbReference type="Proteomes" id="UP000076837"/>
    </source>
</evidence>
<accession>A0A163FHW2</accession>
<dbReference type="OrthoDB" id="5413827at2759"/>
<evidence type="ECO:0000313" key="1">
    <source>
        <dbReference type="EMBL" id="KZM24375.1"/>
    </source>
</evidence>
<dbReference type="EMBL" id="JYNV01000160">
    <property type="protein sequence ID" value="KZM24375.1"/>
    <property type="molecule type" value="Genomic_DNA"/>
</dbReference>
<comment type="caution">
    <text evidence="1">The sequence shown here is derived from an EMBL/GenBank/DDBJ whole genome shotgun (WGS) entry which is preliminary data.</text>
</comment>
<organism evidence="1 2">
    <name type="scientific">Didymella rabiei</name>
    <name type="common">Chickpea ascochyta blight fungus</name>
    <name type="synonym">Mycosphaerella rabiei</name>
    <dbReference type="NCBI Taxonomy" id="5454"/>
    <lineage>
        <taxon>Eukaryota</taxon>
        <taxon>Fungi</taxon>
        <taxon>Dikarya</taxon>
        <taxon>Ascomycota</taxon>
        <taxon>Pezizomycotina</taxon>
        <taxon>Dothideomycetes</taxon>
        <taxon>Pleosporomycetidae</taxon>
        <taxon>Pleosporales</taxon>
        <taxon>Pleosporineae</taxon>
        <taxon>Didymellaceae</taxon>
        <taxon>Ascochyta</taxon>
    </lineage>
</organism>
<sequence>MQKPKLSPRDRTTRKNQHDSPLILLPAELRNNIYSIISGGNYIEVKQLSRSSWVIKDITPPRLTCRQINHEARIFAQNSTTLILWRPMKESDLASLSTWPKSGAAHMPSMDSRMAFMQEIHSALTGLLRVVVWPDNDFDTFETWLPEHLRRQLEMPELEIVFG</sequence>
<gene>
    <name evidence="1" type="ORF">ST47_g4487</name>
</gene>
<protein>
    <submittedName>
        <fullName evidence="1">Uncharacterized protein</fullName>
    </submittedName>
</protein>
<dbReference type="AlphaFoldDB" id="A0A163FHW2"/>
<reference evidence="1 2" key="1">
    <citation type="journal article" date="2016" name="Sci. Rep.">
        <title>Draft genome sequencing and secretome analysis of fungal phytopathogen Ascochyta rabiei provides insight into the necrotrophic effector repertoire.</title>
        <authorList>
            <person name="Verma S."/>
            <person name="Gazara R.K."/>
            <person name="Nizam S."/>
            <person name="Parween S."/>
            <person name="Chattopadhyay D."/>
            <person name="Verma P.K."/>
        </authorList>
    </citation>
    <scope>NUCLEOTIDE SEQUENCE [LARGE SCALE GENOMIC DNA]</scope>
    <source>
        <strain evidence="1 2">ArDII</strain>
    </source>
</reference>
<name>A0A163FHW2_DIDRA</name>